<dbReference type="OrthoDB" id="4115504at2759"/>
<dbReference type="AlphaFoldDB" id="A0A1C1CZX6"/>
<feature type="transmembrane region" description="Helical" evidence="2">
    <location>
        <begin position="20"/>
        <end position="44"/>
    </location>
</feature>
<keyword evidence="2" id="KW-0472">Membrane</keyword>
<reference evidence="4" key="1">
    <citation type="submission" date="2015-07" db="EMBL/GenBank/DDBJ databases">
        <authorList>
            <person name="Teixeira M.M."/>
            <person name="Souza R.C."/>
            <person name="Almeida L.G."/>
            <person name="Vicente V.A."/>
            <person name="de Hoog S."/>
            <person name="Bocca A.L."/>
            <person name="de Almeida S.R."/>
            <person name="Vasconcelos A.T."/>
            <person name="Felipe M.S."/>
        </authorList>
    </citation>
    <scope>NUCLEOTIDE SEQUENCE [LARGE SCALE GENOMIC DNA]</scope>
    <source>
        <strain evidence="4">KSF</strain>
    </source>
</reference>
<gene>
    <name evidence="3" type="ORF">CLCR_10818</name>
</gene>
<evidence type="ECO:0000313" key="3">
    <source>
        <dbReference type="EMBL" id="OCT54032.1"/>
    </source>
</evidence>
<keyword evidence="4" id="KW-1185">Reference proteome</keyword>
<protein>
    <submittedName>
        <fullName evidence="3">Uncharacterized protein</fullName>
    </submittedName>
</protein>
<dbReference type="VEuPathDB" id="FungiDB:CLCR_10818"/>
<feature type="region of interest" description="Disordered" evidence="1">
    <location>
        <begin position="144"/>
        <end position="184"/>
    </location>
</feature>
<dbReference type="VEuPathDB" id="FungiDB:G647_00930"/>
<organism evidence="3 4">
    <name type="scientific">Cladophialophora carrionii</name>
    <dbReference type="NCBI Taxonomy" id="86049"/>
    <lineage>
        <taxon>Eukaryota</taxon>
        <taxon>Fungi</taxon>
        <taxon>Dikarya</taxon>
        <taxon>Ascomycota</taxon>
        <taxon>Pezizomycotina</taxon>
        <taxon>Eurotiomycetes</taxon>
        <taxon>Chaetothyriomycetidae</taxon>
        <taxon>Chaetothyriales</taxon>
        <taxon>Herpotrichiellaceae</taxon>
        <taxon>Cladophialophora</taxon>
    </lineage>
</organism>
<dbReference type="Proteomes" id="UP000094526">
    <property type="component" value="Unassembled WGS sequence"/>
</dbReference>
<keyword evidence="2" id="KW-0812">Transmembrane</keyword>
<feature type="compositionally biased region" description="Polar residues" evidence="1">
    <location>
        <begin position="160"/>
        <end position="169"/>
    </location>
</feature>
<evidence type="ECO:0000256" key="1">
    <source>
        <dbReference type="SAM" id="MobiDB-lite"/>
    </source>
</evidence>
<keyword evidence="2" id="KW-1133">Transmembrane helix</keyword>
<proteinExistence type="predicted"/>
<evidence type="ECO:0000256" key="2">
    <source>
        <dbReference type="SAM" id="Phobius"/>
    </source>
</evidence>
<sequence>MYASRVSARQLFRRSTRSDSLIATIIVVSVLSTLLVASMIFLLSRMWKKIISRRSDAAALQGSQNQGAGLGCKPSDWARKDSNVLWSMYITEDDLQAQFAVSPKSRLFSIGSVSTVDHAKCPLDRRQSHAHPLAYHRTIEDRFSQASDTAADVRNRTPYEHQTTPTKNTPRARAMSQPSKHRYTSSFEEIADRKQSLPLPLMVEAINEGYGDYSGP</sequence>
<dbReference type="EMBL" id="LGRB01000008">
    <property type="protein sequence ID" value="OCT54032.1"/>
    <property type="molecule type" value="Genomic_DNA"/>
</dbReference>
<accession>A0A1C1CZX6</accession>
<name>A0A1C1CZX6_9EURO</name>
<evidence type="ECO:0000313" key="4">
    <source>
        <dbReference type="Proteomes" id="UP000094526"/>
    </source>
</evidence>
<comment type="caution">
    <text evidence="3">The sequence shown here is derived from an EMBL/GenBank/DDBJ whole genome shotgun (WGS) entry which is preliminary data.</text>
</comment>